<proteinExistence type="predicted"/>
<dbReference type="AlphaFoldDB" id="A0A2L0VDQ0"/>
<feature type="chain" id="PRO_5014562074" evidence="1">
    <location>
        <begin position="26"/>
        <end position="188"/>
    </location>
</feature>
<dbReference type="EMBL" id="MG525254">
    <property type="protein sequence ID" value="AVA09719.1"/>
    <property type="molecule type" value="Genomic_DNA"/>
</dbReference>
<keyword evidence="1" id="KW-0732">Signal</keyword>
<name>A0A2L0VDQ0_HETAV</name>
<accession>A0A2L0VDQ0</accession>
<evidence type="ECO:0000313" key="2">
    <source>
        <dbReference type="EMBL" id="AVA09719.1"/>
    </source>
</evidence>
<feature type="signal peptide" evidence="1">
    <location>
        <begin position="1"/>
        <end position="25"/>
    </location>
</feature>
<protein>
    <submittedName>
        <fullName evidence="2">Putative effector protein</fullName>
    </submittedName>
</protein>
<reference evidence="2" key="1">
    <citation type="journal article" date="2018" name="Front. Plant Sci.">
        <title>Large-Scale Identification and Characterization of Heterodera avenae Putative Effectors Suppressing or Inducing Cell Death in Nicotiana benthamiana.</title>
        <authorList>
            <person name="Chen C."/>
            <person name="Chen Y."/>
            <person name="Jian H."/>
            <person name="Yang D."/>
            <person name="Dai Y."/>
            <person name="Pan L."/>
            <person name="Shi F."/>
            <person name="Yang S."/>
            <person name="Liu Q."/>
        </authorList>
    </citation>
    <scope>NUCLEOTIDE SEQUENCE</scope>
    <source>
        <strain evidence="2">Isotig18979</strain>
    </source>
</reference>
<evidence type="ECO:0000256" key="1">
    <source>
        <dbReference type="SAM" id="SignalP"/>
    </source>
</evidence>
<organism evidence="2">
    <name type="scientific">Heterodera avenae</name>
    <name type="common">Cereal cyst nematode worm</name>
    <dbReference type="NCBI Taxonomy" id="34510"/>
    <lineage>
        <taxon>Eukaryota</taxon>
        <taxon>Metazoa</taxon>
        <taxon>Ecdysozoa</taxon>
        <taxon>Nematoda</taxon>
        <taxon>Chromadorea</taxon>
        <taxon>Rhabditida</taxon>
        <taxon>Tylenchina</taxon>
        <taxon>Tylenchomorpha</taxon>
        <taxon>Tylenchoidea</taxon>
        <taxon>Heteroderidae</taxon>
        <taxon>Heteroderinae</taxon>
        <taxon>Heterodera</taxon>
    </lineage>
</organism>
<sequence length="188" mass="19237">MSSFSSPSLLSVIAIVCLLCKLCISAPHPCCPGSQHIVSLMSPHSAAFSASMPKASLCSNAQNIAKALDGQLKSIAGCPSGGGNALVAQINASLPPTDDQCSHSLGFVRALFGVAASAASHAGNNSKWSDLAAKFKHQIQVIDEICDNLRISIGQVEFNSPKAGNHAQVPITGNVIGSPALSGSHRPL</sequence>